<sequence>MSPNRLRTSLCLSAAWFACGTLCAAAAEVAGTLLVELDAADFRTGAVKWPQHSQSTGIPGDFVAKGSPTVQTVAGATAVVFDGDGDYFVGPMTTAALHAVGARHSVEIWVFQGNIRDQESVVSWGKRQGPDLTFAGFRYGADPDFGAIARWGACESAFEDLPPPGMWHHLVYTYDGVSQAVYVDGKLDNTKTVSKLDAHDMLPIHLGVELSGDMKPEGQFTHFSGALAKLRIHSGALDAVQVKQNFAAEHQGFPGLVAKPLQQSPMHRFSFNAPAGPAPNGTAVVDSIGGLSAVIRGEDAEFNGREIRLPGGSSATEAYIDLPNGIISSRESLSIEFWGTQDAAQDWCRILSIGTNSVGEIYGPGGVFTGTETLTLFGNVGATQVNRFARSYGTYPNGGPDRNPADYPDSDYGVEFHQVIIYDKELKEWRWYRNGILMEVIADNEGPTTIHDLNVWLGRSEFSSDNNFRGRFDEFRIYNHTLSEGEIYGNFLAGPDKLNLGGEVVAMNWALEAPGVHTYANSAGSDHWQTGANGPHPDGPGNIATFASALAGDQEIELSTPVTLGSLNLGTRNRGGAFTLRAKGAGALTMNSGNGIPASITQLQGSPGNLIYSPVRLLSNTEVTNQSTNPLLLGGGIQGEGSFIKGGSGTVILTGDGQAHTGEVRIVAGALVLGDAGKSGMLGGKLFTITDPGRLVFNRSDDIVLAGNYTGSGRIVHQGMGTLTVSKNGVMSNTGVIELCDGSGTFINDGEINGANSLQTDSELILHGASRTQVTEFLSAGVENGGILRLRDAATVSIEGRGHLNIGDTGGGQSVFHFDGGTIRCKEVFVGKDRNTSGVVLQTGGSLEKTGGGDSIIGGYIPDAWQVWGAWRMTGGKVVDEWNFQIGAHGTGIMEVDGGEMSIAGFLSLGRYEDEHQHASRGLLDVRSGRVSTTGDDKLLLVGEEGIGVLNIRKEGSVVCANRMIIGSGTISKPGEGTVNLLTGGSLTVDSITQFNQTEAIGRLNFDGGTLRAGNHSAAFFDGLDYVHVREGGARIDTNGFDVKIGQSLTAPRGNGILSIPILDNGSGYVGPPWIEISGGAGSGATALAELENGSVKSILLTNAGYDFLNPPGVSVIGGGSGGGLKLGTPVLTPSGSGGLVKLGDGKLTLAGDNTYTGVTSVKQGGLRLEGSVLGAVKLEGGTLLEGGGAIGSMLSAEPGSTVAPDPGATLTIRGDADIRGTLRIEVSGAGGGAISVAGTLDLSSAKFLLRLPGDQPASPVMVIASYGMLEGRFTAADGLPKGYHIDYHHNGSNQIALVTTGSTNNGD</sequence>
<dbReference type="PANTHER" id="PTHR35037">
    <property type="entry name" value="C-TERMINAL REGION OF AIDA-LIKE PROTEIN"/>
    <property type="match status" value="1"/>
</dbReference>
<evidence type="ECO:0000256" key="2">
    <source>
        <dbReference type="SAM" id="SignalP"/>
    </source>
</evidence>
<dbReference type="NCBIfam" id="TIGR02601">
    <property type="entry name" value="autotrns_rpt"/>
    <property type="match status" value="2"/>
</dbReference>
<dbReference type="SUPFAM" id="SSF49899">
    <property type="entry name" value="Concanavalin A-like lectins/glucanases"/>
    <property type="match status" value="2"/>
</dbReference>
<dbReference type="SUPFAM" id="SSF51126">
    <property type="entry name" value="Pectin lyase-like"/>
    <property type="match status" value="1"/>
</dbReference>
<organism evidence="3 4">
    <name type="scientific">Luteolibacter yonseiensis</name>
    <dbReference type="NCBI Taxonomy" id="1144680"/>
    <lineage>
        <taxon>Bacteria</taxon>
        <taxon>Pseudomonadati</taxon>
        <taxon>Verrucomicrobiota</taxon>
        <taxon>Verrucomicrobiia</taxon>
        <taxon>Verrucomicrobiales</taxon>
        <taxon>Verrucomicrobiaceae</taxon>
        <taxon>Luteolibacter</taxon>
    </lineage>
</organism>
<feature type="signal peptide" evidence="2">
    <location>
        <begin position="1"/>
        <end position="26"/>
    </location>
</feature>
<proteinExistence type="predicted"/>
<feature type="chain" id="PRO_5037805251" evidence="2">
    <location>
        <begin position="27"/>
        <end position="1308"/>
    </location>
</feature>
<comment type="caution">
    <text evidence="3">The sequence shown here is derived from an EMBL/GenBank/DDBJ whole genome shotgun (WGS) entry which is preliminary data.</text>
</comment>
<dbReference type="InterPro" id="IPR013425">
    <property type="entry name" value="Autotrns_rpt"/>
</dbReference>
<dbReference type="InterPro" id="IPR051551">
    <property type="entry name" value="Autotransporter_adhesion"/>
</dbReference>
<dbReference type="Gene3D" id="2.60.120.200">
    <property type="match status" value="2"/>
</dbReference>
<evidence type="ECO:0000313" key="3">
    <source>
        <dbReference type="EMBL" id="MBK1817829.1"/>
    </source>
</evidence>
<dbReference type="InterPro" id="IPR012332">
    <property type="entry name" value="Autotransporter_pectin_lyase_C"/>
</dbReference>
<dbReference type="Pfam" id="PF13385">
    <property type="entry name" value="Laminin_G_3"/>
    <property type="match status" value="2"/>
</dbReference>
<name>A0A934R6G1_9BACT</name>
<accession>A0A934R6G1</accession>
<dbReference type="RefSeq" id="WP_200352759.1">
    <property type="nucleotide sequence ID" value="NZ_BAABHZ010000001.1"/>
</dbReference>
<evidence type="ECO:0000256" key="1">
    <source>
        <dbReference type="ARBA" id="ARBA00022729"/>
    </source>
</evidence>
<evidence type="ECO:0000313" key="4">
    <source>
        <dbReference type="Proteomes" id="UP000600139"/>
    </source>
</evidence>
<dbReference type="PANTHER" id="PTHR35037:SF3">
    <property type="entry name" value="C-TERMINAL REGION OF AIDA-LIKE PROTEIN"/>
    <property type="match status" value="1"/>
</dbReference>
<gene>
    <name evidence="3" type="ORF">JIN84_19570</name>
</gene>
<dbReference type="EMBL" id="JAENIK010000012">
    <property type="protein sequence ID" value="MBK1817829.1"/>
    <property type="molecule type" value="Genomic_DNA"/>
</dbReference>
<keyword evidence="4" id="KW-1185">Reference proteome</keyword>
<protein>
    <submittedName>
        <fullName evidence="3">Autotransporter-associated beta strand repeat-containing protein</fullName>
    </submittedName>
</protein>
<keyword evidence="1 2" id="KW-0732">Signal</keyword>
<dbReference type="Pfam" id="PF12951">
    <property type="entry name" value="PATR"/>
    <property type="match status" value="2"/>
</dbReference>
<dbReference type="Proteomes" id="UP000600139">
    <property type="component" value="Unassembled WGS sequence"/>
</dbReference>
<reference evidence="3" key="1">
    <citation type="submission" date="2021-01" db="EMBL/GenBank/DDBJ databases">
        <title>Modified the classification status of verrucomicrobia.</title>
        <authorList>
            <person name="Feng X."/>
        </authorList>
    </citation>
    <scope>NUCLEOTIDE SEQUENCE</scope>
    <source>
        <strain evidence="3">JCM 18052</strain>
    </source>
</reference>
<dbReference type="Gene3D" id="2.160.20.20">
    <property type="match status" value="1"/>
</dbReference>
<dbReference type="InterPro" id="IPR013320">
    <property type="entry name" value="ConA-like_dom_sf"/>
</dbReference>
<dbReference type="InterPro" id="IPR011050">
    <property type="entry name" value="Pectin_lyase_fold/virulence"/>
</dbReference>
<dbReference type="PROSITE" id="PS51257">
    <property type="entry name" value="PROKAR_LIPOPROTEIN"/>
    <property type="match status" value="1"/>
</dbReference>